<dbReference type="InterPro" id="IPR011990">
    <property type="entry name" value="TPR-like_helical_dom_sf"/>
</dbReference>
<reference evidence="4 5" key="1">
    <citation type="submission" date="2019-12" db="EMBL/GenBank/DDBJ databases">
        <title>Comparative genomics gives insights into the taxonomy of the Azoarcus-Aromatoleum group and reveals separate origins of nif in the plant-associated Azoarcus and non-plant-associated Aromatoleum sub-groups.</title>
        <authorList>
            <person name="Lafos M."/>
            <person name="Maluk M."/>
            <person name="Batista M."/>
            <person name="Junghare M."/>
            <person name="Carmona M."/>
            <person name="Faoro H."/>
            <person name="Cruz L.M."/>
            <person name="Battistoni F."/>
            <person name="De Souza E."/>
            <person name="Pedrosa F."/>
            <person name="Chen W.-M."/>
            <person name="Poole P.S."/>
            <person name="Dixon R.A."/>
            <person name="James E.K."/>
        </authorList>
    </citation>
    <scope>NUCLEOTIDE SEQUENCE [LARGE SCALE GENOMIC DNA]</scope>
    <source>
        <strain evidence="4 5">Td21</strain>
    </source>
</reference>
<keyword evidence="2" id="KW-0812">Transmembrane</keyword>
<comment type="caution">
    <text evidence="4">The sequence shown here is derived from an EMBL/GenBank/DDBJ whole genome shotgun (WGS) entry which is preliminary data.</text>
</comment>
<feature type="transmembrane region" description="Helical" evidence="2">
    <location>
        <begin position="7"/>
        <end position="32"/>
    </location>
</feature>
<dbReference type="Proteomes" id="UP000623795">
    <property type="component" value="Unassembled WGS sequence"/>
</dbReference>
<organism evidence="4 5">
    <name type="scientific">Aromatoleum toluvorans</name>
    <dbReference type="NCBI Taxonomy" id="92002"/>
    <lineage>
        <taxon>Bacteria</taxon>
        <taxon>Pseudomonadati</taxon>
        <taxon>Pseudomonadota</taxon>
        <taxon>Betaproteobacteria</taxon>
        <taxon>Rhodocyclales</taxon>
        <taxon>Rhodocyclaceae</taxon>
        <taxon>Aromatoleum</taxon>
    </lineage>
</organism>
<dbReference type="InterPro" id="IPR019734">
    <property type="entry name" value="TPR_rpt"/>
</dbReference>
<dbReference type="InterPro" id="IPR036465">
    <property type="entry name" value="vWFA_dom_sf"/>
</dbReference>
<protein>
    <submittedName>
        <fullName evidence="4">VWA domain-containing protein</fullName>
    </submittedName>
</protein>
<keyword evidence="1" id="KW-0802">TPR repeat</keyword>
<dbReference type="Gene3D" id="1.25.40.10">
    <property type="entry name" value="Tetratricopeptide repeat domain"/>
    <property type="match status" value="1"/>
</dbReference>
<sequence>MNPADNLAIGFAGFTLLRPWWLLALLPAWALLGRLSRTPPSPFGNWTGVVDAALLPHLVEPARPTRTGTVRALIAAGLTLAILALSGPALQGRTHVALRSDAMRVLVADLSPASEHAPGGSLVEALQIKLLDLLARMPDGQTALIAYAGEPYLVAPPTTDTATLRLLVAELTPDVLPVAGNRPERALQMAAKLLAHNDTTTRDVLWLSATDDATAPTLQAVADLHAARVRVSRLRLADSGSDNPTAALHDAVLASGGLDLARRTDDRDVSTLLAHLEAAMPLRQEQVPTTATPRDLGPWLLALLLPFAALAFRRGVVAMFVAVLLLPPPAAQAGDFADWWQRPDQRAMQALQDGAAEAAAARFADARWKAVAYYRAGKYADAAALLEPFGDADTLYNRGNALARLQRLDDALQAYEAALQRRPDDPDILHNRELVRELMQRPPPPET</sequence>
<dbReference type="InterPro" id="IPR002035">
    <property type="entry name" value="VWF_A"/>
</dbReference>
<evidence type="ECO:0000259" key="3">
    <source>
        <dbReference type="Pfam" id="PF13519"/>
    </source>
</evidence>
<feature type="non-terminal residue" evidence="4">
    <location>
        <position position="447"/>
    </location>
</feature>
<feature type="domain" description="VWFA" evidence="3">
    <location>
        <begin position="107"/>
        <end position="208"/>
    </location>
</feature>
<dbReference type="RefSeq" id="WP_169256822.1">
    <property type="nucleotide sequence ID" value="NZ_WTVN01000023.1"/>
</dbReference>
<dbReference type="SUPFAM" id="SSF53300">
    <property type="entry name" value="vWA-like"/>
    <property type="match status" value="1"/>
</dbReference>
<feature type="repeat" description="TPR" evidence="1">
    <location>
        <begin position="392"/>
        <end position="425"/>
    </location>
</feature>
<keyword evidence="5" id="KW-1185">Reference proteome</keyword>
<evidence type="ECO:0000256" key="1">
    <source>
        <dbReference type="PROSITE-ProRule" id="PRU00339"/>
    </source>
</evidence>
<dbReference type="PROSITE" id="PS50293">
    <property type="entry name" value="TPR_REGION"/>
    <property type="match status" value="1"/>
</dbReference>
<dbReference type="Gene3D" id="3.40.50.410">
    <property type="entry name" value="von Willebrand factor, type A domain"/>
    <property type="match status" value="1"/>
</dbReference>
<evidence type="ECO:0000256" key="2">
    <source>
        <dbReference type="SAM" id="Phobius"/>
    </source>
</evidence>
<evidence type="ECO:0000313" key="5">
    <source>
        <dbReference type="Proteomes" id="UP000623795"/>
    </source>
</evidence>
<dbReference type="SUPFAM" id="SSF48452">
    <property type="entry name" value="TPR-like"/>
    <property type="match status" value="1"/>
</dbReference>
<dbReference type="Pfam" id="PF13519">
    <property type="entry name" value="VWA_2"/>
    <property type="match status" value="1"/>
</dbReference>
<dbReference type="Pfam" id="PF00515">
    <property type="entry name" value="TPR_1"/>
    <property type="match status" value="1"/>
</dbReference>
<gene>
    <name evidence="4" type="ORF">GPA22_14685</name>
</gene>
<name>A0ABX1PZW1_9RHOO</name>
<proteinExistence type="predicted"/>
<dbReference type="SMART" id="SM00028">
    <property type="entry name" value="TPR"/>
    <property type="match status" value="1"/>
</dbReference>
<keyword evidence="2" id="KW-0472">Membrane</keyword>
<accession>A0ABX1PZW1</accession>
<dbReference type="PROSITE" id="PS50005">
    <property type="entry name" value="TPR"/>
    <property type="match status" value="1"/>
</dbReference>
<dbReference type="EMBL" id="WTVN01000023">
    <property type="protein sequence ID" value="NMG44971.1"/>
    <property type="molecule type" value="Genomic_DNA"/>
</dbReference>
<evidence type="ECO:0000313" key="4">
    <source>
        <dbReference type="EMBL" id="NMG44971.1"/>
    </source>
</evidence>
<keyword evidence="2" id="KW-1133">Transmembrane helix</keyword>